<dbReference type="PROSITE" id="PS00018">
    <property type="entry name" value="EF_HAND_1"/>
    <property type="match status" value="2"/>
</dbReference>
<evidence type="ECO:0000313" key="4">
    <source>
        <dbReference type="Proteomes" id="UP001489004"/>
    </source>
</evidence>
<name>A0AAW1R8G3_9CHLO</name>
<reference evidence="3 4" key="1">
    <citation type="journal article" date="2024" name="Nat. Commun.">
        <title>Phylogenomics reveals the evolutionary origins of lichenization in chlorophyte algae.</title>
        <authorList>
            <person name="Puginier C."/>
            <person name="Libourel C."/>
            <person name="Otte J."/>
            <person name="Skaloud P."/>
            <person name="Haon M."/>
            <person name="Grisel S."/>
            <person name="Petersen M."/>
            <person name="Berrin J.G."/>
            <person name="Delaux P.M."/>
            <person name="Dal Grande F."/>
            <person name="Keller J."/>
        </authorList>
    </citation>
    <scope>NUCLEOTIDE SEQUENCE [LARGE SCALE GENOMIC DNA]</scope>
    <source>
        <strain evidence="3 4">SAG 2043</strain>
    </source>
</reference>
<dbReference type="PANTHER" id="PTHR37754:SF4">
    <property type="entry name" value="EF-HAND DOMAIN-CONTAINING PROTEIN"/>
    <property type="match status" value="1"/>
</dbReference>
<dbReference type="CDD" id="cd00051">
    <property type="entry name" value="EFh"/>
    <property type="match status" value="1"/>
</dbReference>
<dbReference type="InterPro" id="IPR011992">
    <property type="entry name" value="EF-hand-dom_pair"/>
</dbReference>
<dbReference type="InterPro" id="IPR018247">
    <property type="entry name" value="EF_Hand_1_Ca_BS"/>
</dbReference>
<sequence>MSALVCSTRRRGTMGLFNWMMNWMGRRVFRRVDVNQDGRLEGMEVEVAILRLYNTVNKRLPSWQDPPTREQIRTAFAVFDVDRNGTLDEAEFIEFAKQMLHSGPDQFFARMGREALVKTAIVPGAAHLVQRACSLHPTLGPLANAPLAIFAPIFGVVVGSIKGLLPY</sequence>
<evidence type="ECO:0000259" key="2">
    <source>
        <dbReference type="PROSITE" id="PS50222"/>
    </source>
</evidence>
<dbReference type="GO" id="GO:0005509">
    <property type="term" value="F:calcium ion binding"/>
    <property type="evidence" value="ECO:0007669"/>
    <property type="project" value="InterPro"/>
</dbReference>
<dbReference type="Proteomes" id="UP001489004">
    <property type="component" value="Unassembled WGS sequence"/>
</dbReference>
<evidence type="ECO:0000313" key="3">
    <source>
        <dbReference type="EMBL" id="KAK9829929.1"/>
    </source>
</evidence>
<dbReference type="Pfam" id="PF13499">
    <property type="entry name" value="EF-hand_7"/>
    <property type="match status" value="1"/>
</dbReference>
<dbReference type="PANTHER" id="PTHR37754">
    <property type="entry name" value="CALCIUM ION-BINDING PROTEIN"/>
    <property type="match status" value="1"/>
</dbReference>
<dbReference type="Gene3D" id="1.10.238.10">
    <property type="entry name" value="EF-hand"/>
    <property type="match status" value="1"/>
</dbReference>
<keyword evidence="1" id="KW-0106">Calcium</keyword>
<dbReference type="InterPro" id="IPR002048">
    <property type="entry name" value="EF_hand_dom"/>
</dbReference>
<dbReference type="SMART" id="SM00054">
    <property type="entry name" value="EFh"/>
    <property type="match status" value="2"/>
</dbReference>
<protein>
    <recommendedName>
        <fullName evidence="2">EF-hand domain-containing protein</fullName>
    </recommendedName>
</protein>
<evidence type="ECO:0000256" key="1">
    <source>
        <dbReference type="ARBA" id="ARBA00022837"/>
    </source>
</evidence>
<gene>
    <name evidence="3" type="ORF">WJX72_008696</name>
</gene>
<comment type="caution">
    <text evidence="3">The sequence shown here is derived from an EMBL/GenBank/DDBJ whole genome shotgun (WGS) entry which is preliminary data.</text>
</comment>
<organism evidence="3 4">
    <name type="scientific">[Myrmecia] bisecta</name>
    <dbReference type="NCBI Taxonomy" id="41462"/>
    <lineage>
        <taxon>Eukaryota</taxon>
        <taxon>Viridiplantae</taxon>
        <taxon>Chlorophyta</taxon>
        <taxon>core chlorophytes</taxon>
        <taxon>Trebouxiophyceae</taxon>
        <taxon>Trebouxiales</taxon>
        <taxon>Trebouxiaceae</taxon>
        <taxon>Myrmecia</taxon>
    </lineage>
</organism>
<dbReference type="EMBL" id="JALJOR010000001">
    <property type="protein sequence ID" value="KAK9829929.1"/>
    <property type="molecule type" value="Genomic_DNA"/>
</dbReference>
<accession>A0AAW1R8G3</accession>
<keyword evidence="4" id="KW-1185">Reference proteome</keyword>
<proteinExistence type="predicted"/>
<dbReference type="AlphaFoldDB" id="A0AAW1R8G3"/>
<dbReference type="PROSITE" id="PS50222">
    <property type="entry name" value="EF_HAND_2"/>
    <property type="match status" value="1"/>
</dbReference>
<feature type="domain" description="EF-hand" evidence="2">
    <location>
        <begin position="67"/>
        <end position="102"/>
    </location>
</feature>
<dbReference type="SUPFAM" id="SSF47473">
    <property type="entry name" value="EF-hand"/>
    <property type="match status" value="1"/>
</dbReference>